<accession>A0ABQ4CQ42</accession>
<evidence type="ECO:0000256" key="1">
    <source>
        <dbReference type="ARBA" id="ARBA00022857"/>
    </source>
</evidence>
<dbReference type="Proteomes" id="UP000604117">
    <property type="component" value="Unassembled WGS sequence"/>
</dbReference>
<comment type="caution">
    <text evidence="3">The sequence shown here is derived from an EMBL/GenBank/DDBJ whole genome shotgun (WGS) entry which is preliminary data.</text>
</comment>
<dbReference type="Gene3D" id="3.40.50.720">
    <property type="entry name" value="NAD(P)-binding Rossmann-like Domain"/>
    <property type="match status" value="1"/>
</dbReference>
<keyword evidence="4" id="KW-1185">Reference proteome</keyword>
<evidence type="ECO:0000259" key="2">
    <source>
        <dbReference type="Pfam" id="PF13460"/>
    </source>
</evidence>
<dbReference type="PANTHER" id="PTHR42748:SF3">
    <property type="entry name" value="BLL4366 PROTEIN"/>
    <property type="match status" value="1"/>
</dbReference>
<sequence>MKIVVFGGTGLIGSQVVSLLGQAGHEAVPQSPSTGVNTVTGEGLAAALAGADVVVDVTNSPSFAPDDVMEFFQKSTGNILAAEKAAGVGHHVALSVVGSDRSPQSTYLPAKVAQEKLIAESGVPYTVVRATQFFEFLGAIADSAAVGDEVHIAPVAFQPIASADVARAVADAAAAAPVNGAVETAGPDRLRFDEVIRETLAAKGDTRAVVADPAATYFGQTMNDETIVPIGDYRPGAISLAQWRAAQSR</sequence>
<dbReference type="InterPro" id="IPR051164">
    <property type="entry name" value="NmrA-like_oxidored"/>
</dbReference>
<organism evidence="3 4">
    <name type="scientific">Asanoa siamensis</name>
    <dbReference type="NCBI Taxonomy" id="926357"/>
    <lineage>
        <taxon>Bacteria</taxon>
        <taxon>Bacillati</taxon>
        <taxon>Actinomycetota</taxon>
        <taxon>Actinomycetes</taxon>
        <taxon>Micromonosporales</taxon>
        <taxon>Micromonosporaceae</taxon>
        <taxon>Asanoa</taxon>
    </lineage>
</organism>
<dbReference type="InterPro" id="IPR036291">
    <property type="entry name" value="NAD(P)-bd_dom_sf"/>
</dbReference>
<keyword evidence="1" id="KW-0521">NADP</keyword>
<reference evidence="3 4" key="1">
    <citation type="submission" date="2021-01" db="EMBL/GenBank/DDBJ databases">
        <title>Whole genome shotgun sequence of Asanoa siamensis NBRC 107932.</title>
        <authorList>
            <person name="Komaki H."/>
            <person name="Tamura T."/>
        </authorList>
    </citation>
    <scope>NUCLEOTIDE SEQUENCE [LARGE SCALE GENOMIC DNA]</scope>
    <source>
        <strain evidence="3 4">NBRC 107932</strain>
    </source>
</reference>
<dbReference type="PANTHER" id="PTHR42748">
    <property type="entry name" value="NITROGEN METABOLITE REPRESSION PROTEIN NMRA FAMILY MEMBER"/>
    <property type="match status" value="1"/>
</dbReference>
<dbReference type="SUPFAM" id="SSF51735">
    <property type="entry name" value="NAD(P)-binding Rossmann-fold domains"/>
    <property type="match status" value="1"/>
</dbReference>
<dbReference type="RefSeq" id="WP_203713321.1">
    <property type="nucleotide sequence ID" value="NZ_BONE01000020.1"/>
</dbReference>
<gene>
    <name evidence="3" type="ORF">Asi02nite_29310</name>
</gene>
<dbReference type="InterPro" id="IPR016040">
    <property type="entry name" value="NAD(P)-bd_dom"/>
</dbReference>
<feature type="domain" description="NAD(P)-binding" evidence="2">
    <location>
        <begin position="7"/>
        <end position="173"/>
    </location>
</feature>
<evidence type="ECO:0000313" key="3">
    <source>
        <dbReference type="EMBL" id="GIF73413.1"/>
    </source>
</evidence>
<protein>
    <submittedName>
        <fullName evidence="3">LysR family transcriptional regulator</fullName>
    </submittedName>
</protein>
<dbReference type="Pfam" id="PF13460">
    <property type="entry name" value="NAD_binding_10"/>
    <property type="match status" value="1"/>
</dbReference>
<dbReference type="EMBL" id="BONE01000020">
    <property type="protein sequence ID" value="GIF73413.1"/>
    <property type="molecule type" value="Genomic_DNA"/>
</dbReference>
<evidence type="ECO:0000313" key="4">
    <source>
        <dbReference type="Proteomes" id="UP000604117"/>
    </source>
</evidence>
<proteinExistence type="predicted"/>
<name>A0ABQ4CQ42_9ACTN</name>